<protein>
    <submittedName>
        <fullName evidence="2">Uncharacterized protein</fullName>
    </submittedName>
</protein>
<feature type="transmembrane region" description="Helical" evidence="1">
    <location>
        <begin position="53"/>
        <end position="75"/>
    </location>
</feature>
<dbReference type="AlphaFoldDB" id="A0A835J065"/>
<gene>
    <name evidence="2" type="ORF">IFM89_037417</name>
</gene>
<keyword evidence="1" id="KW-0472">Membrane</keyword>
<keyword evidence="1" id="KW-1133">Transmembrane helix</keyword>
<name>A0A835J065_9MAGN</name>
<keyword evidence="3" id="KW-1185">Reference proteome</keyword>
<evidence type="ECO:0000313" key="2">
    <source>
        <dbReference type="EMBL" id="KAF9626624.1"/>
    </source>
</evidence>
<evidence type="ECO:0000313" key="3">
    <source>
        <dbReference type="Proteomes" id="UP000631114"/>
    </source>
</evidence>
<keyword evidence="1" id="KW-0812">Transmembrane</keyword>
<dbReference type="EMBL" id="JADFTS010000001">
    <property type="protein sequence ID" value="KAF9626624.1"/>
    <property type="molecule type" value="Genomic_DNA"/>
</dbReference>
<sequence>MRWEAVVYMLLMCLTREETLLVPALFGLRLLLFVHSIKSYREYDLEARTMGRWLVAIGVFCGPIGYTVILVLYVVEHGLFGERIAGLTPS</sequence>
<proteinExistence type="predicted"/>
<feature type="transmembrane region" description="Helical" evidence="1">
    <location>
        <begin position="20"/>
        <end position="41"/>
    </location>
</feature>
<accession>A0A835J065</accession>
<dbReference type="Proteomes" id="UP000631114">
    <property type="component" value="Unassembled WGS sequence"/>
</dbReference>
<comment type="caution">
    <text evidence="2">The sequence shown here is derived from an EMBL/GenBank/DDBJ whole genome shotgun (WGS) entry which is preliminary data.</text>
</comment>
<evidence type="ECO:0000256" key="1">
    <source>
        <dbReference type="SAM" id="Phobius"/>
    </source>
</evidence>
<reference evidence="2 3" key="1">
    <citation type="submission" date="2020-10" db="EMBL/GenBank/DDBJ databases">
        <title>The Coptis chinensis genome and diversification of protoberbering-type alkaloids.</title>
        <authorList>
            <person name="Wang B."/>
            <person name="Shu S."/>
            <person name="Song C."/>
            <person name="Liu Y."/>
        </authorList>
    </citation>
    <scope>NUCLEOTIDE SEQUENCE [LARGE SCALE GENOMIC DNA]</scope>
    <source>
        <strain evidence="2">HL-2020</strain>
        <tissue evidence="2">Leaf</tissue>
    </source>
</reference>
<organism evidence="2 3">
    <name type="scientific">Coptis chinensis</name>
    <dbReference type="NCBI Taxonomy" id="261450"/>
    <lineage>
        <taxon>Eukaryota</taxon>
        <taxon>Viridiplantae</taxon>
        <taxon>Streptophyta</taxon>
        <taxon>Embryophyta</taxon>
        <taxon>Tracheophyta</taxon>
        <taxon>Spermatophyta</taxon>
        <taxon>Magnoliopsida</taxon>
        <taxon>Ranunculales</taxon>
        <taxon>Ranunculaceae</taxon>
        <taxon>Coptidoideae</taxon>
        <taxon>Coptis</taxon>
    </lineage>
</organism>